<gene>
    <name evidence="1" type="ORF">C5167_004893</name>
</gene>
<sequence length="115" mass="13837">MFSEIRNWGNLEDLLPYCWQESIIEYYRVVGMLVTRSFCTEAGCYWTFKSGNVVLHCLSDKGLYNEIQELIPRFLNQDAYIEERRVENKKLESFTLKVLQWHPRETKITIFALRY</sequence>
<accession>A0A4Y7JC55</accession>
<dbReference type="Gramene" id="RZC57590">
    <property type="protein sequence ID" value="RZC57590"/>
    <property type="gene ID" value="C5167_004893"/>
</dbReference>
<dbReference type="Proteomes" id="UP000316621">
    <property type="component" value="Chromosome 4"/>
</dbReference>
<dbReference type="EMBL" id="CM010718">
    <property type="protein sequence ID" value="RZC57590.1"/>
    <property type="molecule type" value="Genomic_DNA"/>
</dbReference>
<dbReference type="AlphaFoldDB" id="A0A4Y7JC55"/>
<protein>
    <submittedName>
        <fullName evidence="1">Uncharacterized protein</fullName>
    </submittedName>
</protein>
<name>A0A4Y7JC55_PAPSO</name>
<proteinExistence type="predicted"/>
<reference evidence="1 2" key="1">
    <citation type="journal article" date="2018" name="Science">
        <title>The opium poppy genome and morphinan production.</title>
        <authorList>
            <person name="Guo L."/>
            <person name="Winzer T."/>
            <person name="Yang X."/>
            <person name="Li Y."/>
            <person name="Ning Z."/>
            <person name="He Z."/>
            <person name="Teodor R."/>
            <person name="Lu Y."/>
            <person name="Bowser T.A."/>
            <person name="Graham I.A."/>
            <person name="Ye K."/>
        </authorList>
    </citation>
    <scope>NUCLEOTIDE SEQUENCE [LARGE SCALE GENOMIC DNA]</scope>
    <source>
        <strain evidence="2">cv. HN1</strain>
        <tissue evidence="1">Leaves</tissue>
    </source>
</reference>
<organism evidence="1 2">
    <name type="scientific">Papaver somniferum</name>
    <name type="common">Opium poppy</name>
    <dbReference type="NCBI Taxonomy" id="3469"/>
    <lineage>
        <taxon>Eukaryota</taxon>
        <taxon>Viridiplantae</taxon>
        <taxon>Streptophyta</taxon>
        <taxon>Embryophyta</taxon>
        <taxon>Tracheophyta</taxon>
        <taxon>Spermatophyta</taxon>
        <taxon>Magnoliopsida</taxon>
        <taxon>Ranunculales</taxon>
        <taxon>Papaveraceae</taxon>
        <taxon>Papaveroideae</taxon>
        <taxon>Papaver</taxon>
    </lineage>
</organism>
<evidence type="ECO:0000313" key="2">
    <source>
        <dbReference type="Proteomes" id="UP000316621"/>
    </source>
</evidence>
<evidence type="ECO:0000313" key="1">
    <source>
        <dbReference type="EMBL" id="RZC57590.1"/>
    </source>
</evidence>
<keyword evidence="2" id="KW-1185">Reference proteome</keyword>